<dbReference type="AlphaFoldDB" id="A0A7R9IWR5"/>
<feature type="region of interest" description="Disordered" evidence="1">
    <location>
        <begin position="48"/>
        <end position="77"/>
    </location>
</feature>
<accession>A0A7R9IWR5</accession>
<protein>
    <submittedName>
        <fullName evidence="2">(California timema) hypothetical protein</fullName>
    </submittedName>
</protein>
<evidence type="ECO:0000256" key="1">
    <source>
        <dbReference type="SAM" id="MobiDB-lite"/>
    </source>
</evidence>
<organism evidence="2">
    <name type="scientific">Timema californicum</name>
    <name type="common">California timema</name>
    <name type="synonym">Walking stick</name>
    <dbReference type="NCBI Taxonomy" id="61474"/>
    <lineage>
        <taxon>Eukaryota</taxon>
        <taxon>Metazoa</taxon>
        <taxon>Ecdysozoa</taxon>
        <taxon>Arthropoda</taxon>
        <taxon>Hexapoda</taxon>
        <taxon>Insecta</taxon>
        <taxon>Pterygota</taxon>
        <taxon>Neoptera</taxon>
        <taxon>Polyneoptera</taxon>
        <taxon>Phasmatodea</taxon>
        <taxon>Timematodea</taxon>
        <taxon>Timematoidea</taxon>
        <taxon>Timematidae</taxon>
        <taxon>Timema</taxon>
    </lineage>
</organism>
<gene>
    <name evidence="2" type="ORF">TCMB3V08_LOCUS1141</name>
</gene>
<reference evidence="2" key="1">
    <citation type="submission" date="2020-11" db="EMBL/GenBank/DDBJ databases">
        <authorList>
            <person name="Tran Van P."/>
        </authorList>
    </citation>
    <scope>NUCLEOTIDE SEQUENCE</scope>
</reference>
<dbReference type="EMBL" id="OE179302">
    <property type="protein sequence ID" value="CAD7568372.1"/>
    <property type="molecule type" value="Genomic_DNA"/>
</dbReference>
<sequence length="77" mass="8553">MKVFCAALTTQPGHPHIYIKVGIYGTLEKEMISMTTVLASYPTCCRSCKPGEQQDHRRPRHDRGVTSSSPAPCSLIY</sequence>
<evidence type="ECO:0000313" key="2">
    <source>
        <dbReference type="EMBL" id="CAD7568372.1"/>
    </source>
</evidence>
<name>A0A7R9IWR5_TIMCA</name>
<proteinExistence type="predicted"/>